<dbReference type="Proteomes" id="UP001594351">
    <property type="component" value="Unassembled WGS sequence"/>
</dbReference>
<protein>
    <submittedName>
        <fullName evidence="8">LD-carboxypeptidase</fullName>
    </submittedName>
</protein>
<dbReference type="PANTHER" id="PTHR30237:SF2">
    <property type="entry name" value="MUREIN TETRAPEPTIDE CARBOXYPEPTIDASE"/>
    <property type="match status" value="1"/>
</dbReference>
<dbReference type="Gene3D" id="3.50.30.60">
    <property type="entry name" value="LD-carboxypeptidase A C-terminal domain-like"/>
    <property type="match status" value="1"/>
</dbReference>
<dbReference type="Pfam" id="PF17676">
    <property type="entry name" value="Peptidase_S66C"/>
    <property type="match status" value="1"/>
</dbReference>
<dbReference type="InterPro" id="IPR003507">
    <property type="entry name" value="S66_fam"/>
</dbReference>
<keyword evidence="3" id="KW-0645">Protease</keyword>
<evidence type="ECO:0000256" key="5">
    <source>
        <dbReference type="ARBA" id="ARBA00022825"/>
    </source>
</evidence>
<reference evidence="8 9" key="1">
    <citation type="submission" date="2024-09" db="EMBL/GenBank/DDBJ databases">
        <title>Laminarin stimulates single cell rates of sulfate reduction while oxygen inhibits transcriptomic activity in coastal marine sediment.</title>
        <authorList>
            <person name="Lindsay M."/>
            <person name="Orcutt B."/>
            <person name="Emerson D."/>
            <person name="Stepanauskas R."/>
            <person name="D'Angelo T."/>
        </authorList>
    </citation>
    <scope>NUCLEOTIDE SEQUENCE [LARGE SCALE GENOMIC DNA]</scope>
    <source>
        <strain evidence="8">SAG AM-311-K15</strain>
    </source>
</reference>
<name>A0ABV6YWX5_UNCC1</name>
<dbReference type="SUPFAM" id="SSF141986">
    <property type="entry name" value="LD-carboxypeptidase A C-terminal domain-like"/>
    <property type="match status" value="1"/>
</dbReference>
<dbReference type="Pfam" id="PF02016">
    <property type="entry name" value="Peptidase_S66"/>
    <property type="match status" value="1"/>
</dbReference>
<dbReference type="InterPro" id="IPR029062">
    <property type="entry name" value="Class_I_gatase-like"/>
</dbReference>
<evidence type="ECO:0000259" key="7">
    <source>
        <dbReference type="Pfam" id="PF17676"/>
    </source>
</evidence>
<proteinExistence type="inferred from homology"/>
<evidence type="ECO:0000256" key="2">
    <source>
        <dbReference type="ARBA" id="ARBA00022645"/>
    </source>
</evidence>
<accession>A0ABV6YWX5</accession>
<dbReference type="PIRSF" id="PIRSF028757">
    <property type="entry name" value="LD-carboxypeptidase"/>
    <property type="match status" value="1"/>
</dbReference>
<dbReference type="PANTHER" id="PTHR30237">
    <property type="entry name" value="MURAMOYLTETRAPEPTIDE CARBOXYPEPTIDASE"/>
    <property type="match status" value="1"/>
</dbReference>
<dbReference type="CDD" id="cd07025">
    <property type="entry name" value="Peptidase_S66"/>
    <property type="match status" value="1"/>
</dbReference>
<evidence type="ECO:0000256" key="3">
    <source>
        <dbReference type="ARBA" id="ARBA00022670"/>
    </source>
</evidence>
<evidence type="ECO:0000256" key="4">
    <source>
        <dbReference type="ARBA" id="ARBA00022801"/>
    </source>
</evidence>
<sequence length="307" mass="33544">MLVKPRKLYYGDTIGVIAPGGPPDTDRLKSGIELLEELGFSVVAGASLAQRRGYLAGEDRDRAAELMAMFEDPGIDAIFCARGGTGSGRLLPYLDFEKLSPHPKIFVGYSDVTCLQLAFHQQMHWCSFYGPMVAVDLVAKTNSDIRAESVWFQMLTGQGPGHEVIQGKSLFPGSATGPLVGGCLSLIQSLCGSSYFPDLDGAILFLEEVNEEPYRIDRMLTHLKLCHHFENLAGVLVGELKDCHPKDDEPSLSIEQILADHFGPLEIPLIMDLPFGHGTGHQVLPIGVRAEMNGQEGYYRLLEKAVS</sequence>
<dbReference type="InterPro" id="IPR027461">
    <property type="entry name" value="Carboxypeptidase_A_C_sf"/>
</dbReference>
<comment type="similarity">
    <text evidence="1">Belongs to the peptidase S66 family.</text>
</comment>
<evidence type="ECO:0000259" key="6">
    <source>
        <dbReference type="Pfam" id="PF02016"/>
    </source>
</evidence>
<keyword evidence="4" id="KW-0378">Hydrolase</keyword>
<dbReference type="InterPro" id="IPR040921">
    <property type="entry name" value="Peptidase_S66C"/>
</dbReference>
<evidence type="ECO:0000313" key="9">
    <source>
        <dbReference type="Proteomes" id="UP001594351"/>
    </source>
</evidence>
<gene>
    <name evidence="8" type="ORF">ACFL27_10865</name>
</gene>
<keyword evidence="2" id="KW-0121">Carboxypeptidase</keyword>
<dbReference type="InterPro" id="IPR040449">
    <property type="entry name" value="Peptidase_S66_N"/>
</dbReference>
<evidence type="ECO:0000313" key="8">
    <source>
        <dbReference type="EMBL" id="MFC1850682.1"/>
    </source>
</evidence>
<keyword evidence="5" id="KW-0720">Serine protease</keyword>
<keyword evidence="9" id="KW-1185">Reference proteome</keyword>
<feature type="domain" description="LD-carboxypeptidase N-terminal" evidence="6">
    <location>
        <begin position="14"/>
        <end position="130"/>
    </location>
</feature>
<feature type="domain" description="LD-carboxypeptidase C-terminal" evidence="7">
    <location>
        <begin position="176"/>
        <end position="292"/>
    </location>
</feature>
<organism evidence="8 9">
    <name type="scientific">candidate division CSSED10-310 bacterium</name>
    <dbReference type="NCBI Taxonomy" id="2855610"/>
    <lineage>
        <taxon>Bacteria</taxon>
        <taxon>Bacteria division CSSED10-310</taxon>
    </lineage>
</organism>
<dbReference type="EMBL" id="JBHPBY010000116">
    <property type="protein sequence ID" value="MFC1850682.1"/>
    <property type="molecule type" value="Genomic_DNA"/>
</dbReference>
<comment type="caution">
    <text evidence="8">The sequence shown here is derived from an EMBL/GenBank/DDBJ whole genome shotgun (WGS) entry which is preliminary data.</text>
</comment>
<dbReference type="InterPro" id="IPR027478">
    <property type="entry name" value="LdcA_N"/>
</dbReference>
<dbReference type="Gene3D" id="3.40.50.10740">
    <property type="entry name" value="Class I glutamine amidotransferase-like"/>
    <property type="match status" value="1"/>
</dbReference>
<evidence type="ECO:0000256" key="1">
    <source>
        <dbReference type="ARBA" id="ARBA00010233"/>
    </source>
</evidence>
<dbReference type="SUPFAM" id="SSF52317">
    <property type="entry name" value="Class I glutamine amidotransferase-like"/>
    <property type="match status" value="1"/>
</dbReference>